<dbReference type="EMBL" id="LLZH01000001">
    <property type="protein sequence ID" value="KUL42363.1"/>
    <property type="molecule type" value="Genomic_DNA"/>
</dbReference>
<evidence type="ECO:0000313" key="2">
    <source>
        <dbReference type="EMBL" id="KUL42363.1"/>
    </source>
</evidence>
<dbReference type="OrthoDB" id="3288708at2"/>
<dbReference type="AlphaFoldDB" id="A0A0X3VC30"/>
<reference evidence="2 3" key="1">
    <citation type="submission" date="2015-10" db="EMBL/GenBank/DDBJ databases">
        <authorList>
            <person name="Gilbert D.G."/>
        </authorList>
    </citation>
    <scope>NUCLEOTIDE SEQUENCE [LARGE SCALE GENOMIC DNA]</scope>
    <source>
        <strain evidence="2 3">NRRL B-16712</strain>
    </source>
</reference>
<dbReference type="Proteomes" id="UP000053244">
    <property type="component" value="Unassembled WGS sequence"/>
</dbReference>
<feature type="transmembrane region" description="Helical" evidence="1">
    <location>
        <begin position="59"/>
        <end position="79"/>
    </location>
</feature>
<evidence type="ECO:0000313" key="3">
    <source>
        <dbReference type="Proteomes" id="UP000053244"/>
    </source>
</evidence>
<organism evidence="2 3">
    <name type="scientific">Actinoplanes awajinensis subsp. mycoplanecinus</name>
    <dbReference type="NCBI Taxonomy" id="135947"/>
    <lineage>
        <taxon>Bacteria</taxon>
        <taxon>Bacillati</taxon>
        <taxon>Actinomycetota</taxon>
        <taxon>Actinomycetes</taxon>
        <taxon>Micromonosporales</taxon>
        <taxon>Micromonosporaceae</taxon>
        <taxon>Actinoplanes</taxon>
    </lineage>
</organism>
<protein>
    <submittedName>
        <fullName evidence="2">Uncharacterized protein</fullName>
    </submittedName>
</protein>
<proteinExistence type="predicted"/>
<accession>A0A0X3VC30</accession>
<dbReference type="RefSeq" id="WP_067683689.1">
    <property type="nucleotide sequence ID" value="NZ_LLZH01000001.1"/>
</dbReference>
<keyword evidence="1" id="KW-0472">Membrane</keyword>
<evidence type="ECO:0000256" key="1">
    <source>
        <dbReference type="SAM" id="Phobius"/>
    </source>
</evidence>
<comment type="caution">
    <text evidence="2">The sequence shown here is derived from an EMBL/GenBank/DDBJ whole genome shotgun (WGS) entry which is preliminary data.</text>
</comment>
<name>A0A0X3VC30_9ACTN</name>
<sequence>MSVDLHIGADTEKVVISATRVRTRAGRARSRRTGSMVEAVPRPPALRTREVRIARTARLALPLLFASALLSATGLTWWLPATVSAALVVWFWRWQARAAQIAAFAAPRDPESRVLWTEPERAAFERAVTVSHRVRRTWPALGDMIDPGLADHALTRALDELAGLLAQRQELRRVRAGLDATRDADIPADSPARFAADAQWERADELWRETGAAANRILRAIDSAARAGESFIREQQVAATARHAERALARVSGVPAAASGPELADRTDAVIAAYRELAA</sequence>
<keyword evidence="3" id="KW-1185">Reference proteome</keyword>
<gene>
    <name evidence="2" type="ORF">ADL15_00280</name>
</gene>
<keyword evidence="1" id="KW-1133">Transmembrane helix</keyword>
<keyword evidence="1" id="KW-0812">Transmembrane</keyword>